<name>A0ABU6XAH1_9FABA</name>
<accession>A0ABU6XAH1</accession>
<dbReference type="EMBL" id="JASCZI010211548">
    <property type="protein sequence ID" value="MED6194229.1"/>
    <property type="molecule type" value="Genomic_DNA"/>
</dbReference>
<dbReference type="Proteomes" id="UP001341840">
    <property type="component" value="Unassembled WGS sequence"/>
</dbReference>
<gene>
    <name evidence="1" type="ORF">PIB30_026490</name>
</gene>
<evidence type="ECO:0000313" key="1">
    <source>
        <dbReference type="EMBL" id="MED6194229.1"/>
    </source>
</evidence>
<reference evidence="1 2" key="1">
    <citation type="journal article" date="2023" name="Plants (Basel)">
        <title>Bridging the Gap: Combining Genomics and Transcriptomics Approaches to Understand Stylosanthes scabra, an Orphan Legume from the Brazilian Caatinga.</title>
        <authorList>
            <person name="Ferreira-Neto J.R.C."/>
            <person name="da Silva M.D."/>
            <person name="Binneck E."/>
            <person name="de Melo N.F."/>
            <person name="da Silva R.H."/>
            <person name="de Melo A.L.T.M."/>
            <person name="Pandolfi V."/>
            <person name="Bustamante F.O."/>
            <person name="Brasileiro-Vidal A.C."/>
            <person name="Benko-Iseppon A.M."/>
        </authorList>
    </citation>
    <scope>NUCLEOTIDE SEQUENCE [LARGE SCALE GENOMIC DNA]</scope>
    <source>
        <tissue evidence="1">Leaves</tissue>
    </source>
</reference>
<sequence>MDGRNRTNLDIVNTTPLPTRVGTLRDRLNLVPKCIIRRAFNDKVHLELYQAPSEVQNSEEINNQNNYNDTNEDFENGGDINYTNEFVQEDIADFTIVQSPPKEKRRKTSSKNVEKRSGIAFRLQNSIDRMLVSIESKAATKGDDPCSIENCIKLLHTLPGLDYSSI</sequence>
<proteinExistence type="predicted"/>
<organism evidence="1 2">
    <name type="scientific">Stylosanthes scabra</name>
    <dbReference type="NCBI Taxonomy" id="79078"/>
    <lineage>
        <taxon>Eukaryota</taxon>
        <taxon>Viridiplantae</taxon>
        <taxon>Streptophyta</taxon>
        <taxon>Embryophyta</taxon>
        <taxon>Tracheophyta</taxon>
        <taxon>Spermatophyta</taxon>
        <taxon>Magnoliopsida</taxon>
        <taxon>eudicotyledons</taxon>
        <taxon>Gunneridae</taxon>
        <taxon>Pentapetalae</taxon>
        <taxon>rosids</taxon>
        <taxon>fabids</taxon>
        <taxon>Fabales</taxon>
        <taxon>Fabaceae</taxon>
        <taxon>Papilionoideae</taxon>
        <taxon>50 kb inversion clade</taxon>
        <taxon>dalbergioids sensu lato</taxon>
        <taxon>Dalbergieae</taxon>
        <taxon>Pterocarpus clade</taxon>
        <taxon>Stylosanthes</taxon>
    </lineage>
</organism>
<protein>
    <submittedName>
        <fullName evidence="1">Uncharacterized protein</fullName>
    </submittedName>
</protein>
<keyword evidence="2" id="KW-1185">Reference proteome</keyword>
<comment type="caution">
    <text evidence="1">The sequence shown here is derived from an EMBL/GenBank/DDBJ whole genome shotgun (WGS) entry which is preliminary data.</text>
</comment>
<evidence type="ECO:0000313" key="2">
    <source>
        <dbReference type="Proteomes" id="UP001341840"/>
    </source>
</evidence>